<evidence type="ECO:0000313" key="1">
    <source>
        <dbReference type="Proteomes" id="UP000000437"/>
    </source>
</evidence>
<proteinExistence type="predicted"/>
<evidence type="ECO:0000313" key="2">
    <source>
        <dbReference type="RefSeq" id="XP_073805415.1"/>
    </source>
</evidence>
<reference evidence="2" key="1">
    <citation type="submission" date="2025-08" db="UniProtKB">
        <authorList>
            <consortium name="RefSeq"/>
        </authorList>
    </citation>
    <scope>IDENTIFICATION</scope>
    <source>
        <strain evidence="2">Tuebingen</strain>
        <tissue evidence="2">Fibroblasts and whole tissue</tissue>
    </source>
</reference>
<organism evidence="1 2">
    <name type="scientific">Danio rerio</name>
    <name type="common">Zebrafish</name>
    <name type="synonym">Brachydanio rerio</name>
    <dbReference type="NCBI Taxonomy" id="7955"/>
    <lineage>
        <taxon>Eukaryota</taxon>
        <taxon>Metazoa</taxon>
        <taxon>Chordata</taxon>
        <taxon>Craniata</taxon>
        <taxon>Vertebrata</taxon>
        <taxon>Euteleostomi</taxon>
        <taxon>Actinopterygii</taxon>
        <taxon>Neopterygii</taxon>
        <taxon>Teleostei</taxon>
        <taxon>Ostariophysi</taxon>
        <taxon>Cypriniformes</taxon>
        <taxon>Danionidae</taxon>
        <taxon>Danioninae</taxon>
        <taxon>Danio</taxon>
    </lineage>
</organism>
<dbReference type="Proteomes" id="UP000000437">
    <property type="component" value="Chromosome 1"/>
</dbReference>
<accession>A0AC58JG05</accession>
<protein>
    <submittedName>
        <fullName evidence="2">Uncharacterized protein si:ch211-235f1.3 isoform X1</fullName>
    </submittedName>
</protein>
<name>A0AC58JG05_DANRE</name>
<keyword evidence="1" id="KW-1185">Reference proteome</keyword>
<dbReference type="RefSeq" id="XP_073805415.1">
    <property type="nucleotide sequence ID" value="XM_073949314.1"/>
</dbReference>
<gene>
    <name evidence="2" type="primary">si:ch211-235f1.3</name>
</gene>
<sequence length="1169" mass="136298">MAGERMSRRLQMLRAHHETCARRYDKANEEKQLKRDPSISQIMGKNPSGNKQISKKAQDRKRVKEHHHPGQAERDDDDNEQISEKTQDRKRVKEHHHPGQAERDDDDNEQISEKAQDRKRVKEHHHPGQAERDDDNEQVSEKAQDRKRVKEHHHPGQAERDDDDDNEQISEKAQDRKRLKEHHHPGQAEREDDYDNEQISEKAQDRMRLREHHHPGQAEREDDNEQVSEKAQDRKRVKEHHHPGQAERDDDDNEQVSEKAQDRKRVKEHHHPGQAERDDHDEQISEKAQDRKRQKEHHHPGQAERDNHDEQSLGATDQSQSGSHGSEYMPSTSSDSEECSMEEKFLKDARCRKKAELEGDAVDLEHAISEEDDQKEDDKSKITVKTCQKGAKRKWDKRHYCIYCKKPQSKIARHLERKHNKEEDVAKAVCLPKNSKKRRLLLDQLRYKGDYTHNTTVLESGQGELVTYRQPTEETSPHEYLPCNYCYGFFRKHDLWKHEVSCKNRIGLPLEESGKRKRVQAAASCLLPVQENTTKRCRKIISRMLHDEVSLQVKSDALICEYGDRLLEKHGSDPSKDGYVSQKMRELGRFVIAAKKLKAKVKNLEDILIPPMFKLAVDAAKKASGFTASKYRYDRPSLALKLGHSLKTVGDILIGRYVKAENEIAANRVRSFLGLVSSEWNHYVSHRARTNLEENKWNKKEMIPLTEDVILLQKYLKSVEQTAREKLKDCCDPKAYAMLSESILSQIILFNRRRQGEAAKMLLETYENKNTEALNDDVMQCLSKLERDLSNDFTRIVIRGKRGQKVPVLLTKEMTRALDFLIEHRMQENGVLYNNKYVFARAKSDSHIRGSDCLRKFANLCDAKHPETLTSTQLRKHIATLCQIMNLKDHELDQVAKFMGHDIRVHREYYRLTENTIQLAKMSKLLMAIECGTSLYKGKSLDEIDLELEVALSNKPKQGYTSEEMSPRQEHDEFSRSLKCRREHEEAYDSNPDESPDSHTKKKENKTSKPERNEFSRSLKCRREHEEAYDSNPDESPDSHTKTTENRTSKTERNEFSRSLKFRHEHEEAYDSHPDEGPDLHTKTKESRTSKTERNGSSRQNVQKRPWSDAEKKAVWRQLGTCITLLKVPGKDKCLKCLEKEPVLHTRGWRDVKNHVHNTIQSKKKKLID</sequence>